<dbReference type="Proteomes" id="UP000789508">
    <property type="component" value="Unassembled WGS sequence"/>
</dbReference>
<sequence length="126" mass="14622">MSTSTGKTISIPTINEVEGYKTTEALIKFLDDQNIGLDDDDLQILQKQKLVGEVKRKKRIVSSINNQAVDAKKFQYYQRYNNEHSKASDKEMRDFMDFTSRHVKEHPEVSYEDVVKEFKSQGKQTT</sequence>
<gene>
    <name evidence="1" type="ORF">ALEPTO_LOCUS6855</name>
</gene>
<evidence type="ECO:0000313" key="2">
    <source>
        <dbReference type="Proteomes" id="UP000789508"/>
    </source>
</evidence>
<dbReference type="AlphaFoldDB" id="A0A9N9BNB9"/>
<name>A0A9N9BNB9_9GLOM</name>
<organism evidence="1 2">
    <name type="scientific">Ambispora leptoticha</name>
    <dbReference type="NCBI Taxonomy" id="144679"/>
    <lineage>
        <taxon>Eukaryota</taxon>
        <taxon>Fungi</taxon>
        <taxon>Fungi incertae sedis</taxon>
        <taxon>Mucoromycota</taxon>
        <taxon>Glomeromycotina</taxon>
        <taxon>Glomeromycetes</taxon>
        <taxon>Archaeosporales</taxon>
        <taxon>Ambisporaceae</taxon>
        <taxon>Ambispora</taxon>
    </lineage>
</organism>
<protein>
    <submittedName>
        <fullName evidence="1">11859_t:CDS:1</fullName>
    </submittedName>
</protein>
<keyword evidence="2" id="KW-1185">Reference proteome</keyword>
<proteinExistence type="predicted"/>
<reference evidence="1" key="1">
    <citation type="submission" date="2021-06" db="EMBL/GenBank/DDBJ databases">
        <authorList>
            <person name="Kallberg Y."/>
            <person name="Tangrot J."/>
            <person name="Rosling A."/>
        </authorList>
    </citation>
    <scope>NUCLEOTIDE SEQUENCE</scope>
    <source>
        <strain evidence="1">FL130A</strain>
    </source>
</reference>
<accession>A0A9N9BNB9</accession>
<dbReference type="EMBL" id="CAJVPS010002578">
    <property type="protein sequence ID" value="CAG8571957.1"/>
    <property type="molecule type" value="Genomic_DNA"/>
</dbReference>
<comment type="caution">
    <text evidence="1">The sequence shown here is derived from an EMBL/GenBank/DDBJ whole genome shotgun (WGS) entry which is preliminary data.</text>
</comment>
<evidence type="ECO:0000313" key="1">
    <source>
        <dbReference type="EMBL" id="CAG8571957.1"/>
    </source>
</evidence>
<dbReference type="OrthoDB" id="10451825at2759"/>